<accession>A0AAV8PFK9</accession>
<reference evidence="1 2" key="1">
    <citation type="submission" date="2022-12" db="EMBL/GenBank/DDBJ databases">
        <title>Chromosome-scale assembly of the Ensete ventricosum genome.</title>
        <authorList>
            <person name="Dussert Y."/>
            <person name="Stocks J."/>
            <person name="Wendawek A."/>
            <person name="Woldeyes F."/>
            <person name="Nichols R.A."/>
            <person name="Borrell J.S."/>
        </authorList>
    </citation>
    <scope>NUCLEOTIDE SEQUENCE [LARGE SCALE GENOMIC DNA]</scope>
    <source>
        <strain evidence="2">cv. Maze</strain>
        <tissue evidence="1">Seeds</tissue>
    </source>
</reference>
<dbReference type="EMBL" id="JAQQAF010000005">
    <property type="protein sequence ID" value="KAJ8485290.1"/>
    <property type="molecule type" value="Genomic_DNA"/>
</dbReference>
<protein>
    <submittedName>
        <fullName evidence="1">Uncharacterized protein</fullName>
    </submittedName>
</protein>
<comment type="caution">
    <text evidence="1">The sequence shown here is derived from an EMBL/GenBank/DDBJ whole genome shotgun (WGS) entry which is preliminary data.</text>
</comment>
<name>A0AAV8PFK9_ENSVE</name>
<dbReference type="AlphaFoldDB" id="A0AAV8PFK9"/>
<evidence type="ECO:0000313" key="1">
    <source>
        <dbReference type="EMBL" id="KAJ8485290.1"/>
    </source>
</evidence>
<dbReference type="Proteomes" id="UP001222027">
    <property type="component" value="Unassembled WGS sequence"/>
</dbReference>
<keyword evidence="2" id="KW-1185">Reference proteome</keyword>
<evidence type="ECO:0000313" key="2">
    <source>
        <dbReference type="Proteomes" id="UP001222027"/>
    </source>
</evidence>
<gene>
    <name evidence="1" type="ORF">OPV22_017775</name>
</gene>
<sequence>MFILHRQQLKVEVDFTLDKLSASLSLWDLNYHGGLSLILQLIQFYLAPLVTMYSNNKSVEEIFRTTCKLIHWSLPLGTDSSLMGLLPPSPAAAARETNQNLHGRFLHLCYELMQCRRAIEIFPRSSLSSRVQRIWSIRKGHPWSPSRTTWFRSRNTKPLRGRREGRVHRWMKPCPAEPGRRRGVR</sequence>
<proteinExistence type="predicted"/>
<organism evidence="1 2">
    <name type="scientific">Ensete ventricosum</name>
    <name type="common">Abyssinian banana</name>
    <name type="synonym">Musa ensete</name>
    <dbReference type="NCBI Taxonomy" id="4639"/>
    <lineage>
        <taxon>Eukaryota</taxon>
        <taxon>Viridiplantae</taxon>
        <taxon>Streptophyta</taxon>
        <taxon>Embryophyta</taxon>
        <taxon>Tracheophyta</taxon>
        <taxon>Spermatophyta</taxon>
        <taxon>Magnoliopsida</taxon>
        <taxon>Liliopsida</taxon>
        <taxon>Zingiberales</taxon>
        <taxon>Musaceae</taxon>
        <taxon>Ensete</taxon>
    </lineage>
</organism>